<evidence type="ECO:0000256" key="2">
    <source>
        <dbReference type="ARBA" id="ARBA00004496"/>
    </source>
</evidence>
<gene>
    <name evidence="13" type="ORF">P8935_11155</name>
</gene>
<feature type="signal peptide" evidence="9">
    <location>
        <begin position="1"/>
        <end position="25"/>
    </location>
</feature>
<protein>
    <submittedName>
        <fullName evidence="13">Choice-of-anchor D domain-containing protein</fullName>
    </submittedName>
</protein>
<evidence type="ECO:0000259" key="12">
    <source>
        <dbReference type="Pfam" id="PF22544"/>
    </source>
</evidence>
<comment type="subcellular location">
    <subcellularLocation>
        <location evidence="1">Cell projection</location>
        <location evidence="1">Cilium</location>
    </subcellularLocation>
    <subcellularLocation>
        <location evidence="2">Cytoplasm</location>
    </subcellularLocation>
</comment>
<dbReference type="InterPro" id="IPR017853">
    <property type="entry name" value="GH"/>
</dbReference>
<name>A0AAU7DRC2_9BACT</name>
<dbReference type="InterPro" id="IPR031549">
    <property type="entry name" value="ASH"/>
</dbReference>
<dbReference type="PANTHER" id="PTHR46127:SF1">
    <property type="entry name" value="CILIA- AND FLAGELLA-ASSOCIATED PROTEIN 65"/>
    <property type="match status" value="1"/>
</dbReference>
<dbReference type="Pfam" id="PF22544">
    <property type="entry name" value="HYDIN_VesB_CFA65-like_Ig"/>
    <property type="match status" value="1"/>
</dbReference>
<keyword evidence="8" id="KW-0326">Glycosidase</keyword>
<dbReference type="Gene3D" id="3.20.20.80">
    <property type="entry name" value="Glycosidases"/>
    <property type="match status" value="1"/>
</dbReference>
<sequence>MKIDRRCLVPLVAILLMGCALQSQSQNISVSPATIKFPNQGLNTTSAAVPVTLLNNQAGTLTISSIQIGAPYAETDNCGTSLAPNAQCTLNVTFTPTAKQYYSSSLVITDSAGNSPQSVALTGNGVIPVTFSPASVNFGNQAAGTTSNTTNVTMYNNLPAALAISSIQATAPFAQTNNCGSTLAGGGTCTLSLTFSPAAVQSSSSTITVTDSASNSPQTVAVSGVGIAPVNYTPKTIAFPNQPVNSTSAATVVTVTNVQSTPLSISSISAPAPFATTNNCGTSLASGQSCSVNVTFAPTAAKYYTGSLAITDSSATSPHTVALSGNGYLPVVTSPTQISFPNQATNTTSSGYTVTLTNKQPVTLNIANIAAPSPFAQTNNCGTTLASGASCTVTVKFAPTASQHYSSALTITDDAATSPQSVPLYGTGYALVYFTPSVISFPSQAIGTSSAPSSVNLTNNQTVAMNISGITVPAPFSQTNTCGASLGAGQSCTVSVSFSPTAVQYYAANVTVTDDAANSPQVLPVNGNGTVGLTYTPKVGGLYFNNQIIKTSSTPQAVTLTNNQSTAVNFSSIVSSADYPFTTNCGNGAGGGSLAAGASCSVLVSFDPQVIGSRPANLVINESAAGSPVTIPLQGSGINGTQGALVAITPLTPCVQPLQTLQLTARTQNLTNTAVNWYVNNVPGGNSTVGTVSSTGLYTAPATAGTYYVEINSQQIPSLTSSATITVEPLASLTFGIYPYVASIPVGAKQPFSAQICLVPDSNVTYTVDNIAGGNATVGTVSSTGLYTAPPTAGKHTVRVTDATLNRTSGGVVTVFSSITADYGSRAGTTAPIPADLFGYGRGESIPTVAARNMLEDGGLTVARTSGQIATVYATQTPDWTKIDPIIATIQASGQHALLQLHQSPSWLQPTSGPCAGNVFAAPTDINQWALIAQAYVAHMDVAFPGVITDYEIGNEPNATGMCTTANHLNTYLAIYAAAAPLMKQQAAQDGVPIRIGGPVISGYTPYWINALLTTSTTAPYVDFVSYHQYFYGSSQLEATWDTYTDMPSMYEAEQDVSNGAQANYVKAVKAVAAGQQPNAANTPIYITEYNTNWAFYQDCCRNDNTYAPVFNSLYATDVLNSVYNGVTKVPNKIFYFAGSAYPWFCLIGVVDNGNDCLYSAGATPAPYPQYFPYQLVASTQYLGLSQGGYMAKSISAPTGGGGLATTAFYTANHDAVVVTNPTSTPYSQITVTLANPGLTGTQGTLYQIVNGAQISTTPISFSQSGTSLTTTISVPAYSVQAISLP</sequence>
<comment type="similarity">
    <text evidence="3">Belongs to the glycosyl hydrolase 39 family.</text>
</comment>
<keyword evidence="9" id="KW-0732">Signal</keyword>
<evidence type="ECO:0000259" key="11">
    <source>
        <dbReference type="Pfam" id="PF15780"/>
    </source>
</evidence>
<keyword evidence="5" id="KW-0378">Hydrolase</keyword>
<feature type="chain" id="PRO_5043660950" evidence="9">
    <location>
        <begin position="26"/>
        <end position="1286"/>
    </location>
</feature>
<evidence type="ECO:0000256" key="3">
    <source>
        <dbReference type="ARBA" id="ARBA00008875"/>
    </source>
</evidence>
<dbReference type="SUPFAM" id="SSF51445">
    <property type="entry name" value="(Trans)glycosidases"/>
    <property type="match status" value="1"/>
</dbReference>
<dbReference type="InterPro" id="IPR049166">
    <property type="entry name" value="GH39_cat"/>
</dbReference>
<dbReference type="GO" id="GO:0005737">
    <property type="term" value="C:cytoplasm"/>
    <property type="evidence" value="ECO:0007669"/>
    <property type="project" value="UniProtKB-SubCell"/>
</dbReference>
<dbReference type="Pfam" id="PF15780">
    <property type="entry name" value="ASH"/>
    <property type="match status" value="1"/>
</dbReference>
<evidence type="ECO:0000313" key="13">
    <source>
        <dbReference type="EMBL" id="XBH19851.1"/>
    </source>
</evidence>
<dbReference type="GO" id="GO:0016798">
    <property type="term" value="F:hydrolase activity, acting on glycosyl bonds"/>
    <property type="evidence" value="ECO:0007669"/>
    <property type="project" value="UniProtKB-KW"/>
</dbReference>
<dbReference type="InterPro" id="IPR053879">
    <property type="entry name" value="HYDIN_VesB_CFA65-like_Ig"/>
</dbReference>
<dbReference type="InterPro" id="IPR013783">
    <property type="entry name" value="Ig-like_fold"/>
</dbReference>
<dbReference type="Gene3D" id="2.60.40.10">
    <property type="entry name" value="Immunoglobulins"/>
    <property type="match status" value="6"/>
</dbReference>
<dbReference type="Pfam" id="PF01229">
    <property type="entry name" value="Glyco_hydro_39"/>
    <property type="match status" value="1"/>
</dbReference>
<evidence type="ECO:0000256" key="5">
    <source>
        <dbReference type="ARBA" id="ARBA00022801"/>
    </source>
</evidence>
<evidence type="ECO:0000256" key="1">
    <source>
        <dbReference type="ARBA" id="ARBA00004138"/>
    </source>
</evidence>
<evidence type="ECO:0000256" key="7">
    <source>
        <dbReference type="ARBA" id="ARBA00023273"/>
    </source>
</evidence>
<organism evidence="13">
    <name type="scientific">Telmatobacter sp. DSM 110680</name>
    <dbReference type="NCBI Taxonomy" id="3036704"/>
    <lineage>
        <taxon>Bacteria</taxon>
        <taxon>Pseudomonadati</taxon>
        <taxon>Acidobacteriota</taxon>
        <taxon>Terriglobia</taxon>
        <taxon>Terriglobales</taxon>
        <taxon>Acidobacteriaceae</taxon>
        <taxon>Telmatobacter</taxon>
    </lineage>
</organism>
<proteinExistence type="inferred from homology"/>
<keyword evidence="6" id="KW-0969">Cilium</keyword>
<evidence type="ECO:0000256" key="4">
    <source>
        <dbReference type="ARBA" id="ARBA00022490"/>
    </source>
</evidence>
<dbReference type="EMBL" id="CP121196">
    <property type="protein sequence ID" value="XBH19851.1"/>
    <property type="molecule type" value="Genomic_DNA"/>
</dbReference>
<evidence type="ECO:0000259" key="10">
    <source>
        <dbReference type="Pfam" id="PF01229"/>
    </source>
</evidence>
<dbReference type="PANTHER" id="PTHR46127">
    <property type="entry name" value="CILIA- AND FLAGELLA-ASSOCIATED PROTEIN 65"/>
    <property type="match status" value="1"/>
</dbReference>
<feature type="domain" description="Abnormal spindle-like microcephaly-associated protein ASH" evidence="11">
    <location>
        <begin position="133"/>
        <end position="218"/>
    </location>
</feature>
<dbReference type="PROSITE" id="PS51257">
    <property type="entry name" value="PROKAR_LIPOPROTEIN"/>
    <property type="match status" value="1"/>
</dbReference>
<reference evidence="13" key="1">
    <citation type="submission" date="2023-03" db="EMBL/GenBank/DDBJ databases">
        <title>Edaphobacter sp.</title>
        <authorList>
            <person name="Huber K.J."/>
            <person name="Papendorf J."/>
            <person name="Pilke C."/>
            <person name="Bunk B."/>
            <person name="Sproeer C."/>
            <person name="Pester M."/>
        </authorList>
    </citation>
    <scope>NUCLEOTIDE SEQUENCE</scope>
    <source>
        <strain evidence="13">DSM 110680</strain>
    </source>
</reference>
<dbReference type="RefSeq" id="WP_348265073.1">
    <property type="nucleotide sequence ID" value="NZ_CP121196.1"/>
</dbReference>
<accession>A0AAU7DRC2</accession>
<feature type="domain" description="Glycosyl hydrolases family 39 N-terminal catalytic" evidence="10">
    <location>
        <begin position="950"/>
        <end position="1109"/>
    </location>
</feature>
<dbReference type="NCBIfam" id="NF012200">
    <property type="entry name" value="choice_anch_D"/>
    <property type="match status" value="6"/>
</dbReference>
<evidence type="ECO:0000256" key="6">
    <source>
        <dbReference type="ARBA" id="ARBA00023069"/>
    </source>
</evidence>
<keyword evidence="7" id="KW-0966">Cell projection</keyword>
<feature type="domain" description="HYDIN/VesB/CFA65-like Ig-like" evidence="12">
    <location>
        <begin position="348"/>
        <end position="426"/>
    </location>
</feature>
<keyword evidence="4" id="KW-0963">Cytoplasm</keyword>
<dbReference type="InterPro" id="IPR052614">
    <property type="entry name" value="CFAP65"/>
</dbReference>
<evidence type="ECO:0000256" key="8">
    <source>
        <dbReference type="ARBA" id="ARBA00023295"/>
    </source>
</evidence>
<evidence type="ECO:0000256" key="9">
    <source>
        <dbReference type="SAM" id="SignalP"/>
    </source>
</evidence>